<dbReference type="KEGG" id="lbc:LACBIDRAFT_317219"/>
<sequence>MEIRVGLAKGLQFYADLTELTVTLGSATRSFVSERTRREIGGREEVVSSSGHFTASTTRCETPSTPATAIRTL</sequence>
<gene>
    <name evidence="2" type="ORF">LACBIDRAFT_317219</name>
</gene>
<proteinExistence type="predicted"/>
<dbReference type="HOGENOM" id="CLU_2705227_0_0_1"/>
<accession>B0D4P5</accession>
<evidence type="ECO:0000256" key="1">
    <source>
        <dbReference type="SAM" id="MobiDB-lite"/>
    </source>
</evidence>
<organism evidence="3">
    <name type="scientific">Laccaria bicolor (strain S238N-H82 / ATCC MYA-4686)</name>
    <name type="common">Bicoloured deceiver</name>
    <name type="synonym">Laccaria laccata var. bicolor</name>
    <dbReference type="NCBI Taxonomy" id="486041"/>
    <lineage>
        <taxon>Eukaryota</taxon>
        <taxon>Fungi</taxon>
        <taxon>Dikarya</taxon>
        <taxon>Basidiomycota</taxon>
        <taxon>Agaricomycotina</taxon>
        <taxon>Agaricomycetes</taxon>
        <taxon>Agaricomycetidae</taxon>
        <taxon>Agaricales</taxon>
        <taxon>Agaricineae</taxon>
        <taxon>Hydnangiaceae</taxon>
        <taxon>Laccaria</taxon>
    </lineage>
</organism>
<dbReference type="GeneID" id="6074454"/>
<dbReference type="OrthoDB" id="2141925at2759"/>
<name>B0D4P5_LACBS</name>
<evidence type="ECO:0000313" key="3">
    <source>
        <dbReference type="Proteomes" id="UP000001194"/>
    </source>
</evidence>
<dbReference type="EMBL" id="DS547097">
    <property type="protein sequence ID" value="EDR10598.1"/>
    <property type="molecule type" value="Genomic_DNA"/>
</dbReference>
<dbReference type="RefSeq" id="XP_001879048.1">
    <property type="nucleotide sequence ID" value="XM_001879013.1"/>
</dbReference>
<keyword evidence="3" id="KW-1185">Reference proteome</keyword>
<protein>
    <submittedName>
        <fullName evidence="2">Predicted protein</fullName>
    </submittedName>
</protein>
<reference evidence="2 3" key="1">
    <citation type="journal article" date="2008" name="Nature">
        <title>The genome of Laccaria bicolor provides insights into mycorrhizal symbiosis.</title>
        <authorList>
            <person name="Martin F."/>
            <person name="Aerts A."/>
            <person name="Ahren D."/>
            <person name="Brun A."/>
            <person name="Danchin E.G.J."/>
            <person name="Duchaussoy F."/>
            <person name="Gibon J."/>
            <person name="Kohler A."/>
            <person name="Lindquist E."/>
            <person name="Pereda V."/>
            <person name="Salamov A."/>
            <person name="Shapiro H.J."/>
            <person name="Wuyts J."/>
            <person name="Blaudez D."/>
            <person name="Buee M."/>
            <person name="Brokstein P."/>
            <person name="Canbaeck B."/>
            <person name="Cohen D."/>
            <person name="Courty P.E."/>
            <person name="Coutinho P.M."/>
            <person name="Delaruelle C."/>
            <person name="Detter J.C."/>
            <person name="Deveau A."/>
            <person name="DiFazio S."/>
            <person name="Duplessis S."/>
            <person name="Fraissinet-Tachet L."/>
            <person name="Lucic E."/>
            <person name="Frey-Klett P."/>
            <person name="Fourrey C."/>
            <person name="Feussner I."/>
            <person name="Gay G."/>
            <person name="Grimwood J."/>
            <person name="Hoegger P.J."/>
            <person name="Jain P."/>
            <person name="Kilaru S."/>
            <person name="Labbe J."/>
            <person name="Lin Y.C."/>
            <person name="Legue V."/>
            <person name="Le Tacon F."/>
            <person name="Marmeisse R."/>
            <person name="Melayah D."/>
            <person name="Montanini B."/>
            <person name="Muratet M."/>
            <person name="Nehls U."/>
            <person name="Niculita-Hirzel H."/>
            <person name="Oudot-Le Secq M.P."/>
            <person name="Peter M."/>
            <person name="Quesneville H."/>
            <person name="Rajashekar B."/>
            <person name="Reich M."/>
            <person name="Rouhier N."/>
            <person name="Schmutz J."/>
            <person name="Yin T."/>
            <person name="Chalot M."/>
            <person name="Henrissat B."/>
            <person name="Kuees U."/>
            <person name="Lucas S."/>
            <person name="Van de Peer Y."/>
            <person name="Podila G.K."/>
            <person name="Polle A."/>
            <person name="Pukkila P.J."/>
            <person name="Richardson P.M."/>
            <person name="Rouze P."/>
            <person name="Sanders I.R."/>
            <person name="Stajich J.E."/>
            <person name="Tunlid A."/>
            <person name="Tuskan G."/>
            <person name="Grigoriev I.V."/>
        </authorList>
    </citation>
    <scope>NUCLEOTIDE SEQUENCE [LARGE SCALE GENOMIC DNA]</scope>
    <source>
        <strain evidence="3">S238N-H82 / ATCC MYA-4686</strain>
    </source>
</reference>
<evidence type="ECO:0000313" key="2">
    <source>
        <dbReference type="EMBL" id="EDR10598.1"/>
    </source>
</evidence>
<dbReference type="AlphaFoldDB" id="B0D4P5"/>
<dbReference type="InParanoid" id="B0D4P5"/>
<feature type="region of interest" description="Disordered" evidence="1">
    <location>
        <begin position="43"/>
        <end position="73"/>
    </location>
</feature>
<feature type="compositionally biased region" description="Polar residues" evidence="1">
    <location>
        <begin position="47"/>
        <end position="67"/>
    </location>
</feature>
<dbReference type="Proteomes" id="UP000001194">
    <property type="component" value="Unassembled WGS sequence"/>
</dbReference>